<feature type="transmembrane region" description="Helical" evidence="1">
    <location>
        <begin position="215"/>
        <end position="234"/>
    </location>
</feature>
<evidence type="ECO:0008006" key="5">
    <source>
        <dbReference type="Google" id="ProtNLM"/>
    </source>
</evidence>
<dbReference type="AlphaFoldDB" id="S0EW80"/>
<keyword evidence="1" id="KW-0812">Transmembrane</keyword>
<dbReference type="STRING" id="454171.CP488_00336"/>
<evidence type="ECO:0000313" key="3">
    <source>
        <dbReference type="EMBL" id="CCW34642.1"/>
    </source>
</evidence>
<name>S0EW80_CHTCT</name>
<dbReference type="InParanoid" id="S0EW80"/>
<dbReference type="PATRIC" id="fig|1303518.3.peg.827"/>
<keyword evidence="1" id="KW-1133">Transmembrane helix</keyword>
<dbReference type="KEGG" id="ccz:CCALI_00818"/>
<proteinExistence type="predicted"/>
<dbReference type="RefSeq" id="WP_016482200.1">
    <property type="nucleotide sequence ID" value="NC_021487.1"/>
</dbReference>
<dbReference type="HOGENOM" id="CLU_1118615_0_0_0"/>
<evidence type="ECO:0000256" key="2">
    <source>
        <dbReference type="SAM" id="SignalP"/>
    </source>
</evidence>
<keyword evidence="1" id="KW-0472">Membrane</keyword>
<organism evidence="3 4">
    <name type="scientific">Chthonomonas calidirosea (strain DSM 23976 / ICMP 18418 / T49)</name>
    <dbReference type="NCBI Taxonomy" id="1303518"/>
    <lineage>
        <taxon>Bacteria</taxon>
        <taxon>Bacillati</taxon>
        <taxon>Armatimonadota</taxon>
        <taxon>Chthonomonadia</taxon>
        <taxon>Chthonomonadales</taxon>
        <taxon>Chthonomonadaceae</taxon>
        <taxon>Chthonomonas</taxon>
    </lineage>
</organism>
<dbReference type="EMBL" id="HF951689">
    <property type="protein sequence ID" value="CCW34642.1"/>
    <property type="molecule type" value="Genomic_DNA"/>
</dbReference>
<accession>S0EW80</accession>
<gene>
    <name evidence="3" type="ORF">CCALI_00818</name>
</gene>
<dbReference type="Proteomes" id="UP000014227">
    <property type="component" value="Chromosome I"/>
</dbReference>
<evidence type="ECO:0000256" key="1">
    <source>
        <dbReference type="SAM" id="Phobius"/>
    </source>
</evidence>
<feature type="signal peptide" evidence="2">
    <location>
        <begin position="1"/>
        <end position="26"/>
    </location>
</feature>
<evidence type="ECO:0000313" key="4">
    <source>
        <dbReference type="Proteomes" id="UP000014227"/>
    </source>
</evidence>
<reference evidence="4" key="1">
    <citation type="submission" date="2013-03" db="EMBL/GenBank/DDBJ databases">
        <title>Genome sequence of Chthonomonas calidirosea, the first sequenced genome from the Armatimonadetes phylum (formally candidate division OP10).</title>
        <authorList>
            <person name="Lee K.C.Y."/>
            <person name="Morgan X.C."/>
            <person name="Dunfield P.F."/>
            <person name="Tamas I."/>
            <person name="Houghton K.M."/>
            <person name="Vyssotski M."/>
            <person name="Ryan J.L.J."/>
            <person name="Lagutin K."/>
            <person name="McDonald I.R."/>
            <person name="Stott M.B."/>
        </authorList>
    </citation>
    <scope>NUCLEOTIDE SEQUENCE [LARGE SCALE GENOMIC DNA]</scope>
    <source>
        <strain evidence="4">DSM 23976 / ICMP 18418 / T49</strain>
    </source>
</reference>
<protein>
    <recommendedName>
        <fullName evidence="5">PEP-CTERM protein-sorting domain-containing protein</fullName>
    </recommendedName>
</protein>
<keyword evidence="2" id="KW-0732">Signal</keyword>
<sequence length="248" mass="27111">MKLYPYLRSRTTFCLTFCLLIPSQLARSQVFQRGGTFTLVAQNAPDNFTSTFSISSSPITISADNGKLQITESIHAISLNSEWLVLDIETTNGGPLAGDPTQRWSYDLFYPFQQTAFVDEVAGYWSFNEQAYSPITPFGTGFLASTAPNPLDPSLGPVFDVMHNPPAGPYPPFSFRHGSIILSPYNILANGGVNPSQANGFHYLVHAFSAAVPELNGAAALLATLGLGGLLSRLRRKSHRPRPPRLYR</sequence>
<feature type="chain" id="PRO_5004485815" description="PEP-CTERM protein-sorting domain-containing protein" evidence="2">
    <location>
        <begin position="27"/>
        <end position="248"/>
    </location>
</feature>
<keyword evidence="4" id="KW-1185">Reference proteome</keyword>